<proteinExistence type="predicted"/>
<dbReference type="InterPro" id="IPR038765">
    <property type="entry name" value="Papain-like_cys_pep_sf"/>
</dbReference>
<dbReference type="Gene3D" id="3.90.70.10">
    <property type="entry name" value="Cysteine proteinases"/>
    <property type="match status" value="1"/>
</dbReference>
<feature type="domain" description="Peptidase C39-like" evidence="1">
    <location>
        <begin position="86"/>
        <end position="209"/>
    </location>
</feature>
<gene>
    <name evidence="2" type="ORF">NIES2135_49430</name>
</gene>
<dbReference type="Pfam" id="PF13529">
    <property type="entry name" value="Peptidase_C39_2"/>
    <property type="match status" value="1"/>
</dbReference>
<dbReference type="SUPFAM" id="SSF54001">
    <property type="entry name" value="Cysteine proteinases"/>
    <property type="match status" value="1"/>
</dbReference>
<name>A0A1Z4JMY8_LEPBY</name>
<reference evidence="2 3" key="1">
    <citation type="submission" date="2017-06" db="EMBL/GenBank/DDBJ databases">
        <title>Genome sequencing of cyanobaciteial culture collection at National Institute for Environmental Studies (NIES).</title>
        <authorList>
            <person name="Hirose Y."/>
            <person name="Shimura Y."/>
            <person name="Fujisawa T."/>
            <person name="Nakamura Y."/>
            <person name="Kawachi M."/>
        </authorList>
    </citation>
    <scope>NUCLEOTIDE SEQUENCE [LARGE SCALE GENOMIC DNA]</scope>
    <source>
        <strain evidence="2 3">NIES-2135</strain>
    </source>
</reference>
<evidence type="ECO:0000313" key="2">
    <source>
        <dbReference type="EMBL" id="BAY58070.1"/>
    </source>
</evidence>
<dbReference type="InterPro" id="IPR039564">
    <property type="entry name" value="Peptidase_C39-like"/>
</dbReference>
<organism evidence="2 3">
    <name type="scientific">Leptolyngbya boryana NIES-2135</name>
    <dbReference type="NCBI Taxonomy" id="1973484"/>
    <lineage>
        <taxon>Bacteria</taxon>
        <taxon>Bacillati</taxon>
        <taxon>Cyanobacteriota</taxon>
        <taxon>Cyanophyceae</taxon>
        <taxon>Leptolyngbyales</taxon>
        <taxon>Leptolyngbyaceae</taxon>
        <taxon>Leptolyngbya group</taxon>
        <taxon>Leptolyngbya</taxon>
    </lineage>
</organism>
<evidence type="ECO:0000313" key="3">
    <source>
        <dbReference type="Proteomes" id="UP000217895"/>
    </source>
</evidence>
<dbReference type="EMBL" id="AP018203">
    <property type="protein sequence ID" value="BAY58070.1"/>
    <property type="molecule type" value="Genomic_DNA"/>
</dbReference>
<dbReference type="AlphaFoldDB" id="A0A1Z4JMY8"/>
<keyword evidence="3" id="KW-1185">Reference proteome</keyword>
<protein>
    <submittedName>
        <fullName evidence="2">Peptidoglycan-binding domain 1 protein</fullName>
    </submittedName>
</protein>
<evidence type="ECO:0000259" key="1">
    <source>
        <dbReference type="Pfam" id="PF13529"/>
    </source>
</evidence>
<sequence>MLQLKVLVNSVLKQQPIDSSKLPADQKQSIAAETVLEISSFTVVADHLKVTFADRSFQGQKTWMIFQRHAVILKDGKVNFPQATRLAVPYLDQLDNSDNPYGTCNVTSLAMVLSYFRVPPRNPSIRFPDELDRYCTEKNLDRHEPATIAQVAEDYGCHDRFTQTASFEQVKEWLAQGNPAIVHGYFTPSGHIICIIGYNEKGFIVNDPYGELMFDPNPELSHYDIYTTGAGLTYSYNLIYQTCCTDHQFWVHFISKR</sequence>
<dbReference type="Proteomes" id="UP000217895">
    <property type="component" value="Chromosome"/>
</dbReference>
<accession>A0A1Z4JMY8</accession>